<protein>
    <recommendedName>
        <fullName evidence="1">Protein kinase domain-containing protein</fullName>
    </recommendedName>
</protein>
<dbReference type="GO" id="GO:0005524">
    <property type="term" value="F:ATP binding"/>
    <property type="evidence" value="ECO:0007669"/>
    <property type="project" value="InterPro"/>
</dbReference>
<accession>A0A0C9ZTN5</accession>
<evidence type="ECO:0000313" key="2">
    <source>
        <dbReference type="EMBL" id="KIK32691.1"/>
    </source>
</evidence>
<feature type="domain" description="Protein kinase" evidence="1">
    <location>
        <begin position="1"/>
        <end position="95"/>
    </location>
</feature>
<dbReference type="OrthoDB" id="2703810at2759"/>
<organism evidence="2 3">
    <name type="scientific">Suillus luteus UH-Slu-Lm8-n1</name>
    <dbReference type="NCBI Taxonomy" id="930992"/>
    <lineage>
        <taxon>Eukaryota</taxon>
        <taxon>Fungi</taxon>
        <taxon>Dikarya</taxon>
        <taxon>Basidiomycota</taxon>
        <taxon>Agaricomycotina</taxon>
        <taxon>Agaricomycetes</taxon>
        <taxon>Agaricomycetidae</taxon>
        <taxon>Boletales</taxon>
        <taxon>Suillineae</taxon>
        <taxon>Suillaceae</taxon>
        <taxon>Suillus</taxon>
    </lineage>
</organism>
<keyword evidence="3" id="KW-1185">Reference proteome</keyword>
<dbReference type="Proteomes" id="UP000054485">
    <property type="component" value="Unassembled WGS sequence"/>
</dbReference>
<evidence type="ECO:0000259" key="1">
    <source>
        <dbReference type="PROSITE" id="PS50011"/>
    </source>
</evidence>
<dbReference type="Pfam" id="PF00069">
    <property type="entry name" value="Pkinase"/>
    <property type="match status" value="1"/>
</dbReference>
<dbReference type="InterPro" id="IPR000719">
    <property type="entry name" value="Prot_kinase_dom"/>
</dbReference>
<gene>
    <name evidence="2" type="ORF">CY34DRAFT_814129</name>
</gene>
<dbReference type="PROSITE" id="PS50011">
    <property type="entry name" value="PROTEIN_KINASE_DOM"/>
    <property type="match status" value="1"/>
</dbReference>
<dbReference type="GO" id="GO:0004672">
    <property type="term" value="F:protein kinase activity"/>
    <property type="evidence" value="ECO:0007669"/>
    <property type="project" value="InterPro"/>
</dbReference>
<proteinExistence type="predicted"/>
<name>A0A0C9ZTN5_9AGAM</name>
<sequence>MEDPHSVMYGASVDWWAFGCVFYELISLPRHKELFDSKDAIMEYVFWHYENVFKSGLFPSFQRLDSVAADLLVGLLNPVAISRYGFQQVTDHRYFSNGDGTSEFHGACSRAVQREEKLDMLPSLRDEETETETIWCALPPGRSTHIRNMDWKKPRVPSSL</sequence>
<dbReference type="HOGENOM" id="CLU_126153_0_0_1"/>
<reference evidence="2 3" key="1">
    <citation type="submission" date="2014-04" db="EMBL/GenBank/DDBJ databases">
        <authorList>
            <consortium name="DOE Joint Genome Institute"/>
            <person name="Kuo A."/>
            <person name="Ruytinx J."/>
            <person name="Rineau F."/>
            <person name="Colpaert J."/>
            <person name="Kohler A."/>
            <person name="Nagy L.G."/>
            <person name="Floudas D."/>
            <person name="Copeland A."/>
            <person name="Barry K.W."/>
            <person name="Cichocki N."/>
            <person name="Veneault-Fourrey C."/>
            <person name="LaButti K."/>
            <person name="Lindquist E.A."/>
            <person name="Lipzen A."/>
            <person name="Lundell T."/>
            <person name="Morin E."/>
            <person name="Murat C."/>
            <person name="Sun H."/>
            <person name="Tunlid A."/>
            <person name="Henrissat B."/>
            <person name="Grigoriev I.V."/>
            <person name="Hibbett D.S."/>
            <person name="Martin F."/>
            <person name="Nordberg H.P."/>
            <person name="Cantor M.N."/>
            <person name="Hua S.X."/>
        </authorList>
    </citation>
    <scope>NUCLEOTIDE SEQUENCE [LARGE SCALE GENOMIC DNA]</scope>
    <source>
        <strain evidence="2 3">UH-Slu-Lm8-n1</strain>
    </source>
</reference>
<dbReference type="Gene3D" id="1.10.510.10">
    <property type="entry name" value="Transferase(Phosphotransferase) domain 1"/>
    <property type="match status" value="1"/>
</dbReference>
<dbReference type="AlphaFoldDB" id="A0A0C9ZTN5"/>
<dbReference type="STRING" id="930992.A0A0C9ZTN5"/>
<dbReference type="InterPro" id="IPR011009">
    <property type="entry name" value="Kinase-like_dom_sf"/>
</dbReference>
<dbReference type="InParanoid" id="A0A0C9ZTN5"/>
<evidence type="ECO:0000313" key="3">
    <source>
        <dbReference type="Proteomes" id="UP000054485"/>
    </source>
</evidence>
<dbReference type="EMBL" id="KN836147">
    <property type="protein sequence ID" value="KIK32691.1"/>
    <property type="molecule type" value="Genomic_DNA"/>
</dbReference>
<reference evidence="3" key="2">
    <citation type="submission" date="2015-01" db="EMBL/GenBank/DDBJ databases">
        <title>Evolutionary Origins and Diversification of the Mycorrhizal Mutualists.</title>
        <authorList>
            <consortium name="DOE Joint Genome Institute"/>
            <consortium name="Mycorrhizal Genomics Consortium"/>
            <person name="Kohler A."/>
            <person name="Kuo A."/>
            <person name="Nagy L.G."/>
            <person name="Floudas D."/>
            <person name="Copeland A."/>
            <person name="Barry K.W."/>
            <person name="Cichocki N."/>
            <person name="Veneault-Fourrey C."/>
            <person name="LaButti K."/>
            <person name="Lindquist E.A."/>
            <person name="Lipzen A."/>
            <person name="Lundell T."/>
            <person name="Morin E."/>
            <person name="Murat C."/>
            <person name="Riley R."/>
            <person name="Ohm R."/>
            <person name="Sun H."/>
            <person name="Tunlid A."/>
            <person name="Henrissat B."/>
            <person name="Grigoriev I.V."/>
            <person name="Hibbett D.S."/>
            <person name="Martin F."/>
        </authorList>
    </citation>
    <scope>NUCLEOTIDE SEQUENCE [LARGE SCALE GENOMIC DNA]</scope>
    <source>
        <strain evidence="3">UH-Slu-Lm8-n1</strain>
    </source>
</reference>
<dbReference type="SUPFAM" id="SSF56112">
    <property type="entry name" value="Protein kinase-like (PK-like)"/>
    <property type="match status" value="1"/>
</dbReference>